<proteinExistence type="inferred from homology"/>
<comment type="subunit">
    <text evidence="3">Homotetramer.</text>
</comment>
<gene>
    <name evidence="7" type="ORF">MNB_SM-3-1089</name>
</gene>
<evidence type="ECO:0000256" key="6">
    <source>
        <dbReference type="ARBA" id="ARBA00022842"/>
    </source>
</evidence>
<dbReference type="SUPFAM" id="SSF56784">
    <property type="entry name" value="HAD-like"/>
    <property type="match status" value="1"/>
</dbReference>
<organism evidence="7">
    <name type="scientific">hydrothermal vent metagenome</name>
    <dbReference type="NCBI Taxonomy" id="652676"/>
    <lineage>
        <taxon>unclassified sequences</taxon>
        <taxon>metagenomes</taxon>
        <taxon>ecological metagenomes</taxon>
    </lineage>
</organism>
<dbReference type="SFLD" id="SFLDG01138">
    <property type="entry name" value="C1.6.2:_Deoxy-d-mannose-octulo"/>
    <property type="match status" value="1"/>
</dbReference>
<evidence type="ECO:0000256" key="3">
    <source>
        <dbReference type="ARBA" id="ARBA00011881"/>
    </source>
</evidence>
<dbReference type="NCBIfam" id="TIGR01670">
    <property type="entry name" value="KdsC-phosphatas"/>
    <property type="match status" value="1"/>
</dbReference>
<comment type="similarity">
    <text evidence="2">Belongs to the KdsC family.</text>
</comment>
<evidence type="ECO:0000313" key="7">
    <source>
        <dbReference type="EMBL" id="SFV75443.1"/>
    </source>
</evidence>
<dbReference type="PANTHER" id="PTHR21485">
    <property type="entry name" value="HAD SUPERFAMILY MEMBERS CMAS AND KDSC"/>
    <property type="match status" value="1"/>
</dbReference>
<dbReference type="EMBL" id="FPHP01000037">
    <property type="protein sequence ID" value="SFV75443.1"/>
    <property type="molecule type" value="Genomic_DNA"/>
</dbReference>
<keyword evidence="6" id="KW-0460">Magnesium</keyword>
<name>A0A1W1D495_9ZZZZ</name>
<accession>A0A1W1D495</accession>
<evidence type="ECO:0000256" key="5">
    <source>
        <dbReference type="ARBA" id="ARBA00022801"/>
    </source>
</evidence>
<dbReference type="NCBIfam" id="TIGR01662">
    <property type="entry name" value="HAD-SF-IIIA"/>
    <property type="match status" value="1"/>
</dbReference>
<evidence type="ECO:0000256" key="1">
    <source>
        <dbReference type="ARBA" id="ARBA00001946"/>
    </source>
</evidence>
<dbReference type="GO" id="GO:0008781">
    <property type="term" value="F:N-acylneuraminate cytidylyltransferase activity"/>
    <property type="evidence" value="ECO:0007669"/>
    <property type="project" value="TreeGrafter"/>
</dbReference>
<dbReference type="Gene3D" id="3.40.50.1000">
    <property type="entry name" value="HAD superfamily/HAD-like"/>
    <property type="match status" value="1"/>
</dbReference>
<dbReference type="Pfam" id="PF08282">
    <property type="entry name" value="Hydrolase_3"/>
    <property type="match status" value="1"/>
</dbReference>
<keyword evidence="5 7" id="KW-0378">Hydrolase</keyword>
<dbReference type="FunFam" id="3.40.50.1000:FF:000029">
    <property type="entry name" value="3-deoxy-D-manno-octulosonate 8-phosphate phosphatase KdsC"/>
    <property type="match status" value="1"/>
</dbReference>
<evidence type="ECO:0000256" key="4">
    <source>
        <dbReference type="ARBA" id="ARBA00022723"/>
    </source>
</evidence>
<keyword evidence="4" id="KW-0479">Metal-binding</keyword>
<dbReference type="InterPro" id="IPR050793">
    <property type="entry name" value="CMP-NeuNAc_synthase"/>
</dbReference>
<comment type="cofactor">
    <cofactor evidence="1">
        <name>Mg(2+)</name>
        <dbReference type="ChEBI" id="CHEBI:18420"/>
    </cofactor>
</comment>
<dbReference type="SFLD" id="SFLDS00003">
    <property type="entry name" value="Haloacid_Dehalogenase"/>
    <property type="match status" value="1"/>
</dbReference>
<dbReference type="AlphaFoldDB" id="A0A1W1D495"/>
<dbReference type="EC" id="3.1.3.45" evidence="7"/>
<sequence length="164" mass="18178">MIKLIILDIDGCLSDGNLIYSQEGIESKAFNVKDGLGIVTWIKLGHQVAIITGRESKIVQARAKELGIQHLYQGIKNKKEILENLVKSLNLQYEEVAAIGDDLNDYHMLSVVGESFTPNNGVLEIKKLVNTVLSCNGGQGAVREMIDILVEKNKQKDDFLAVWL</sequence>
<dbReference type="PANTHER" id="PTHR21485:SF3">
    <property type="entry name" value="N-ACYLNEURAMINATE CYTIDYLYLTRANSFERASE"/>
    <property type="match status" value="1"/>
</dbReference>
<dbReference type="PIRSF" id="PIRSF006118">
    <property type="entry name" value="KDO8-P_Ptase"/>
    <property type="match status" value="1"/>
</dbReference>
<reference evidence="7" key="1">
    <citation type="submission" date="2016-10" db="EMBL/GenBank/DDBJ databases">
        <authorList>
            <person name="de Groot N.N."/>
        </authorList>
    </citation>
    <scope>NUCLEOTIDE SEQUENCE</scope>
</reference>
<dbReference type="GO" id="GO:0046872">
    <property type="term" value="F:metal ion binding"/>
    <property type="evidence" value="ECO:0007669"/>
    <property type="project" value="UniProtKB-KW"/>
</dbReference>
<dbReference type="CDD" id="cd01630">
    <property type="entry name" value="HAD_KDO-like"/>
    <property type="match status" value="1"/>
</dbReference>
<protein>
    <submittedName>
        <fullName evidence="7">3-deoxy-D-manno-octulosonate 8-phosphate phosphatase</fullName>
        <ecNumber evidence="7">3.1.3.45</ecNumber>
    </submittedName>
</protein>
<dbReference type="InterPro" id="IPR006549">
    <property type="entry name" value="HAD-SF_hydro_IIIA"/>
</dbReference>
<dbReference type="InterPro" id="IPR036412">
    <property type="entry name" value="HAD-like_sf"/>
</dbReference>
<dbReference type="InterPro" id="IPR023214">
    <property type="entry name" value="HAD_sf"/>
</dbReference>
<evidence type="ECO:0000256" key="2">
    <source>
        <dbReference type="ARBA" id="ARBA00005893"/>
    </source>
</evidence>
<dbReference type="SFLD" id="SFLDG01136">
    <property type="entry name" value="C1.6:_Phosphoserine_Phosphatas"/>
    <property type="match status" value="1"/>
</dbReference>
<dbReference type="GO" id="GO:0019143">
    <property type="term" value="F:3-deoxy-manno-octulosonate-8-phosphatase activity"/>
    <property type="evidence" value="ECO:0007669"/>
    <property type="project" value="UniProtKB-EC"/>
</dbReference>
<dbReference type="InterPro" id="IPR010023">
    <property type="entry name" value="KdsC_fam"/>
</dbReference>